<keyword evidence="2" id="KW-1133">Transmembrane helix</keyword>
<dbReference type="Proteomes" id="UP000799444">
    <property type="component" value="Unassembled WGS sequence"/>
</dbReference>
<comment type="caution">
    <text evidence="3">The sequence shown here is derived from an EMBL/GenBank/DDBJ whole genome shotgun (WGS) entry which is preliminary data.</text>
</comment>
<evidence type="ECO:0000313" key="3">
    <source>
        <dbReference type="EMBL" id="KAF2732457.1"/>
    </source>
</evidence>
<proteinExistence type="predicted"/>
<sequence length="100" mass="10897">MSIAQDTRNEAQGCPAQPADCRAQSEISTSPLAADAPRNALHSYIPDVRAILKRSLSLLVLSISIIALWGSISSAIDSHRAAQIAEWTSQKDFREFCEEV</sequence>
<feature type="transmembrane region" description="Helical" evidence="2">
    <location>
        <begin position="56"/>
        <end position="76"/>
    </location>
</feature>
<accession>A0A9P4QWI2</accession>
<gene>
    <name evidence="3" type="ORF">EJ04DRAFT_337374</name>
</gene>
<evidence type="ECO:0000313" key="4">
    <source>
        <dbReference type="Proteomes" id="UP000799444"/>
    </source>
</evidence>
<dbReference type="OrthoDB" id="194358at2759"/>
<organism evidence="3 4">
    <name type="scientific">Polyplosphaeria fusca</name>
    <dbReference type="NCBI Taxonomy" id="682080"/>
    <lineage>
        <taxon>Eukaryota</taxon>
        <taxon>Fungi</taxon>
        <taxon>Dikarya</taxon>
        <taxon>Ascomycota</taxon>
        <taxon>Pezizomycotina</taxon>
        <taxon>Dothideomycetes</taxon>
        <taxon>Pleosporomycetidae</taxon>
        <taxon>Pleosporales</taxon>
        <taxon>Tetraplosphaeriaceae</taxon>
        <taxon>Polyplosphaeria</taxon>
    </lineage>
</organism>
<evidence type="ECO:0000256" key="1">
    <source>
        <dbReference type="SAM" id="MobiDB-lite"/>
    </source>
</evidence>
<feature type="region of interest" description="Disordered" evidence="1">
    <location>
        <begin position="1"/>
        <end position="22"/>
    </location>
</feature>
<keyword evidence="2" id="KW-0472">Membrane</keyword>
<dbReference type="EMBL" id="ML996177">
    <property type="protein sequence ID" value="KAF2732457.1"/>
    <property type="molecule type" value="Genomic_DNA"/>
</dbReference>
<evidence type="ECO:0000256" key="2">
    <source>
        <dbReference type="SAM" id="Phobius"/>
    </source>
</evidence>
<name>A0A9P4QWI2_9PLEO</name>
<reference evidence="3" key="1">
    <citation type="journal article" date="2020" name="Stud. Mycol.">
        <title>101 Dothideomycetes genomes: a test case for predicting lifestyles and emergence of pathogens.</title>
        <authorList>
            <person name="Haridas S."/>
            <person name="Albert R."/>
            <person name="Binder M."/>
            <person name="Bloem J."/>
            <person name="Labutti K."/>
            <person name="Salamov A."/>
            <person name="Andreopoulos B."/>
            <person name="Baker S."/>
            <person name="Barry K."/>
            <person name="Bills G."/>
            <person name="Bluhm B."/>
            <person name="Cannon C."/>
            <person name="Castanera R."/>
            <person name="Culley D."/>
            <person name="Daum C."/>
            <person name="Ezra D."/>
            <person name="Gonzalez J."/>
            <person name="Henrissat B."/>
            <person name="Kuo A."/>
            <person name="Liang C."/>
            <person name="Lipzen A."/>
            <person name="Lutzoni F."/>
            <person name="Magnuson J."/>
            <person name="Mondo S."/>
            <person name="Nolan M."/>
            <person name="Ohm R."/>
            <person name="Pangilinan J."/>
            <person name="Park H.-J."/>
            <person name="Ramirez L."/>
            <person name="Alfaro M."/>
            <person name="Sun H."/>
            <person name="Tritt A."/>
            <person name="Yoshinaga Y."/>
            <person name="Zwiers L.-H."/>
            <person name="Turgeon B."/>
            <person name="Goodwin S."/>
            <person name="Spatafora J."/>
            <person name="Crous P."/>
            <person name="Grigoriev I."/>
        </authorList>
    </citation>
    <scope>NUCLEOTIDE SEQUENCE</scope>
    <source>
        <strain evidence="3">CBS 125425</strain>
    </source>
</reference>
<protein>
    <submittedName>
        <fullName evidence="3">Uncharacterized protein</fullName>
    </submittedName>
</protein>
<keyword evidence="4" id="KW-1185">Reference proteome</keyword>
<dbReference type="AlphaFoldDB" id="A0A9P4QWI2"/>
<keyword evidence="2" id="KW-0812">Transmembrane</keyword>